<reference evidence="3" key="1">
    <citation type="submission" date="2020-06" db="EMBL/GenBank/DDBJ databases">
        <authorList>
            <person name="Onetto C."/>
        </authorList>
    </citation>
    <scope>NUCLEOTIDE SEQUENCE</scope>
</reference>
<accession>A0A9N8KSL7</accession>
<evidence type="ECO:0000313" key="3">
    <source>
        <dbReference type="EMBL" id="CAD0112095.1"/>
    </source>
</evidence>
<dbReference type="EMBL" id="CAINUL010000014">
    <property type="protein sequence ID" value="CAD0112095.1"/>
    <property type="molecule type" value="Genomic_DNA"/>
</dbReference>
<keyword evidence="2" id="KW-0472">Membrane</keyword>
<dbReference type="InterPro" id="IPR013083">
    <property type="entry name" value="Znf_RING/FYVE/PHD"/>
</dbReference>
<dbReference type="Gene3D" id="3.30.40.10">
    <property type="entry name" value="Zinc/RING finger domain, C3HC4 (zinc finger)"/>
    <property type="match status" value="1"/>
</dbReference>
<dbReference type="Proteomes" id="UP000745764">
    <property type="component" value="Unassembled WGS sequence"/>
</dbReference>
<dbReference type="AlphaFoldDB" id="A0A9N8KSL7"/>
<dbReference type="OrthoDB" id="3920953at2759"/>
<name>A0A9N8KSL7_9PEZI</name>
<feature type="transmembrane region" description="Helical" evidence="2">
    <location>
        <begin position="6"/>
        <end position="27"/>
    </location>
</feature>
<keyword evidence="4" id="KW-1185">Reference proteome</keyword>
<keyword evidence="2" id="KW-0812">Transmembrane</keyword>
<feature type="compositionally biased region" description="Basic and acidic residues" evidence="1">
    <location>
        <begin position="193"/>
        <end position="207"/>
    </location>
</feature>
<comment type="caution">
    <text evidence="3">The sequence shown here is derived from an EMBL/GenBank/DDBJ whole genome shotgun (WGS) entry which is preliminary data.</text>
</comment>
<feature type="region of interest" description="Disordered" evidence="1">
    <location>
        <begin position="188"/>
        <end position="207"/>
    </location>
</feature>
<sequence length="207" mass="23686">MSSSFLQLVLDFVSFAVFHYYVIFPLITRLLGYIKGEPVIVYEVSEISKALKILIGQQSEPELSIAITISAPLTTDSTTFEEVDCESCRSSLEGEPRFTRQSCGCTWCARCVERCFKIVMFDPDMPLKCLSKSCESAQKLTIRKMGPYVKHLLSEESYKNMKSAILLRDAMSGIDLSKYDWILEDDEDEFEEEKSFPDMSSIKRESW</sequence>
<organism evidence="3 4">
    <name type="scientific">Aureobasidium uvarum</name>
    <dbReference type="NCBI Taxonomy" id="2773716"/>
    <lineage>
        <taxon>Eukaryota</taxon>
        <taxon>Fungi</taxon>
        <taxon>Dikarya</taxon>
        <taxon>Ascomycota</taxon>
        <taxon>Pezizomycotina</taxon>
        <taxon>Dothideomycetes</taxon>
        <taxon>Dothideomycetidae</taxon>
        <taxon>Dothideales</taxon>
        <taxon>Saccotheciaceae</taxon>
        <taxon>Aureobasidium</taxon>
    </lineage>
</organism>
<evidence type="ECO:0000313" key="4">
    <source>
        <dbReference type="Proteomes" id="UP000745764"/>
    </source>
</evidence>
<evidence type="ECO:0000256" key="1">
    <source>
        <dbReference type="SAM" id="MobiDB-lite"/>
    </source>
</evidence>
<keyword evidence="2" id="KW-1133">Transmembrane helix</keyword>
<protein>
    <submittedName>
        <fullName evidence="3">Uncharacterized protein</fullName>
    </submittedName>
</protein>
<gene>
    <name evidence="3" type="ORF">AWRI4620_LOCUS6350</name>
</gene>
<dbReference type="SUPFAM" id="SSF57850">
    <property type="entry name" value="RING/U-box"/>
    <property type="match status" value="1"/>
</dbReference>
<evidence type="ECO:0000256" key="2">
    <source>
        <dbReference type="SAM" id="Phobius"/>
    </source>
</evidence>
<proteinExistence type="predicted"/>